<dbReference type="InParanoid" id="K5VU83"/>
<proteinExistence type="predicted"/>
<name>K5VU83_PHACS</name>
<organism evidence="3 4">
    <name type="scientific">Phanerochaete carnosa (strain HHB-10118-sp)</name>
    <name type="common">White-rot fungus</name>
    <name type="synonym">Peniophora carnosa</name>
    <dbReference type="NCBI Taxonomy" id="650164"/>
    <lineage>
        <taxon>Eukaryota</taxon>
        <taxon>Fungi</taxon>
        <taxon>Dikarya</taxon>
        <taxon>Basidiomycota</taxon>
        <taxon>Agaricomycotina</taxon>
        <taxon>Agaricomycetes</taxon>
        <taxon>Polyporales</taxon>
        <taxon>Phanerochaetaceae</taxon>
        <taxon>Phanerochaete</taxon>
    </lineage>
</organism>
<dbReference type="EMBL" id="JH930479">
    <property type="protein sequence ID" value="EKM50325.1"/>
    <property type="molecule type" value="Genomic_DNA"/>
</dbReference>
<dbReference type="HOGENOM" id="CLU_080664_2_1_1"/>
<comment type="subunit">
    <text evidence="1">Homodimer.</text>
</comment>
<dbReference type="Pfam" id="PF07876">
    <property type="entry name" value="Dabb"/>
    <property type="match status" value="1"/>
</dbReference>
<dbReference type="GeneID" id="18913454"/>
<dbReference type="STRING" id="650164.K5VU83"/>
<evidence type="ECO:0000313" key="3">
    <source>
        <dbReference type="EMBL" id="EKM50325.1"/>
    </source>
</evidence>
<evidence type="ECO:0000313" key="4">
    <source>
        <dbReference type="Proteomes" id="UP000008370"/>
    </source>
</evidence>
<keyword evidence="4" id="KW-1185">Reference proteome</keyword>
<sequence>MSSSAAVSTSGSQHPPGTIVHLITLKYAPHVSEEAKQDTAADFLALKDKCRLPDGTTYIQSFDGGPNNSPIGLEKGMEYAFVLTFKSGEARDYYEAEDPAHQAFKAVILPNISDISVFDFETGAFARRTLG</sequence>
<accession>K5VU83</accession>
<dbReference type="InterPro" id="IPR011008">
    <property type="entry name" value="Dimeric_a/b-barrel"/>
</dbReference>
<evidence type="ECO:0000256" key="1">
    <source>
        <dbReference type="ARBA" id="ARBA00011738"/>
    </source>
</evidence>
<dbReference type="InterPro" id="IPR044662">
    <property type="entry name" value="HS1/DABB1-like"/>
</dbReference>
<dbReference type="Proteomes" id="UP000008370">
    <property type="component" value="Unassembled WGS sequence"/>
</dbReference>
<feature type="domain" description="Stress-response A/B barrel" evidence="2">
    <location>
        <begin position="19"/>
        <end position="120"/>
    </location>
</feature>
<dbReference type="AlphaFoldDB" id="K5VU83"/>
<dbReference type="RefSeq" id="XP_007401508.1">
    <property type="nucleotide sequence ID" value="XM_007401446.1"/>
</dbReference>
<dbReference type="SUPFAM" id="SSF54909">
    <property type="entry name" value="Dimeric alpha+beta barrel"/>
    <property type="match status" value="1"/>
</dbReference>
<reference evidence="3 4" key="1">
    <citation type="journal article" date="2012" name="BMC Genomics">
        <title>Comparative genomics of the white-rot fungi, Phanerochaete carnosa and P. chrysosporium, to elucidate the genetic basis of the distinct wood types they colonize.</title>
        <authorList>
            <person name="Suzuki H."/>
            <person name="MacDonald J."/>
            <person name="Syed K."/>
            <person name="Salamov A."/>
            <person name="Hori C."/>
            <person name="Aerts A."/>
            <person name="Henrissat B."/>
            <person name="Wiebenga A."/>
            <person name="vanKuyk P.A."/>
            <person name="Barry K."/>
            <person name="Lindquist E."/>
            <person name="LaButti K."/>
            <person name="Lapidus A."/>
            <person name="Lucas S."/>
            <person name="Coutinho P."/>
            <person name="Gong Y."/>
            <person name="Samejima M."/>
            <person name="Mahadevan R."/>
            <person name="Abou-Zaid M."/>
            <person name="de Vries R.P."/>
            <person name="Igarashi K."/>
            <person name="Yadav J.S."/>
            <person name="Grigoriev I.V."/>
            <person name="Master E.R."/>
        </authorList>
    </citation>
    <scope>NUCLEOTIDE SEQUENCE [LARGE SCALE GENOMIC DNA]</scope>
    <source>
        <strain evidence="3 4">HHB-10118-sp</strain>
    </source>
</reference>
<dbReference type="KEGG" id="pco:PHACADRAFT_214023"/>
<dbReference type="SMART" id="SM00886">
    <property type="entry name" value="Dabb"/>
    <property type="match status" value="1"/>
</dbReference>
<dbReference type="InterPro" id="IPR013097">
    <property type="entry name" value="Dabb"/>
</dbReference>
<dbReference type="OrthoDB" id="1601230at2759"/>
<dbReference type="PANTHER" id="PTHR33178">
    <property type="match status" value="1"/>
</dbReference>
<dbReference type="Gene3D" id="3.30.70.100">
    <property type="match status" value="1"/>
</dbReference>
<evidence type="ECO:0000259" key="2">
    <source>
        <dbReference type="PROSITE" id="PS51502"/>
    </source>
</evidence>
<dbReference type="PROSITE" id="PS51502">
    <property type="entry name" value="S_R_A_B_BARREL"/>
    <property type="match status" value="1"/>
</dbReference>
<gene>
    <name evidence="3" type="ORF">PHACADRAFT_214023</name>
</gene>
<dbReference type="PANTHER" id="PTHR33178:SF10">
    <property type="entry name" value="STRESS-RESPONSE A_B BARREL DOMAIN-CONTAINING PROTEIN"/>
    <property type="match status" value="1"/>
</dbReference>
<protein>
    <recommendedName>
        <fullName evidence="2">Stress-response A/B barrel domain-containing protein</fullName>
    </recommendedName>
</protein>